<dbReference type="Pfam" id="PF07992">
    <property type="entry name" value="Pyr_redox_2"/>
    <property type="match status" value="1"/>
</dbReference>
<reference evidence="5 6" key="1">
    <citation type="submission" date="2020-04" db="EMBL/GenBank/DDBJ databases">
        <authorList>
            <person name="Hitch T.C.A."/>
            <person name="Wylensek D."/>
            <person name="Clavel T."/>
        </authorList>
    </citation>
    <scope>NUCLEOTIDE SEQUENCE [LARGE SCALE GENOMIC DNA]</scope>
    <source>
        <strain evidence="5 6">Oil-RF-744-FAT-WT-6-1</strain>
    </source>
</reference>
<dbReference type="GO" id="GO:0016491">
    <property type="term" value="F:oxidoreductase activity"/>
    <property type="evidence" value="ECO:0007669"/>
    <property type="project" value="UniProtKB-KW"/>
</dbReference>
<proteinExistence type="predicted"/>
<dbReference type="OrthoDB" id="9806179at2"/>
<name>A0A848C0U9_9FIRM</name>
<dbReference type="InterPro" id="IPR023753">
    <property type="entry name" value="FAD/NAD-binding_dom"/>
</dbReference>
<dbReference type="PANTHER" id="PTHR48105">
    <property type="entry name" value="THIOREDOXIN REDUCTASE 1-RELATED-RELATED"/>
    <property type="match status" value="1"/>
</dbReference>
<dbReference type="Proteomes" id="UP000591071">
    <property type="component" value="Unassembled WGS sequence"/>
</dbReference>
<organism evidence="5 6">
    <name type="scientific">Megasphaera hexanoica</name>
    <dbReference type="NCBI Taxonomy" id="1675036"/>
    <lineage>
        <taxon>Bacteria</taxon>
        <taxon>Bacillati</taxon>
        <taxon>Bacillota</taxon>
        <taxon>Negativicutes</taxon>
        <taxon>Veillonellales</taxon>
        <taxon>Veillonellaceae</taxon>
        <taxon>Megasphaera</taxon>
    </lineage>
</organism>
<sequence>MTDVIIIGSGPAGVSASLYARRAGLSVEVLSKGTGALEKAELIENYYGFPEPVSGAELASRGIAGARRLGVLFKEAEVVWIGMDDTLTHFVVETTTEKIETRSIILATGAARQSLPIPGLRELEGKGVSYCAICDAFFYRKKPVVVLGGGEYALHEAQVLLPVASSVTLCTNGSDAPAGVPEGLAVCTQPVEAVEGTDRVSAVRLADGSQIEAAGVFVASGVAGSADLARKIGAPLSGSHILVDEHMATAVPGLFAAGDATGGLLQIAKAVYEGAQAGISAAAYVRKQKGISQ</sequence>
<feature type="domain" description="FAD/NAD(P)-binding" evidence="3">
    <location>
        <begin position="3"/>
        <end position="274"/>
    </location>
</feature>
<evidence type="ECO:0000313" key="4">
    <source>
        <dbReference type="EMBL" id="MFG6273170.1"/>
    </source>
</evidence>
<dbReference type="RefSeq" id="WP_059077301.1">
    <property type="nucleotide sequence ID" value="NZ_CP011940.1"/>
</dbReference>
<reference evidence="4 7" key="2">
    <citation type="submission" date="2024-10" db="EMBL/GenBank/DDBJ databases">
        <authorList>
            <person name="Sang B.-I."/>
            <person name="Prabhaharan D."/>
        </authorList>
    </citation>
    <scope>NUCLEOTIDE SEQUENCE [LARGE SCALE GENOMIC DNA]</scope>
    <source>
        <strain evidence="4 7">MH</strain>
    </source>
</reference>
<dbReference type="EMBL" id="JBIEKR010000006">
    <property type="protein sequence ID" value="MFG6273170.1"/>
    <property type="molecule type" value="Genomic_DNA"/>
</dbReference>
<dbReference type="InterPro" id="IPR036188">
    <property type="entry name" value="FAD/NAD-bd_sf"/>
</dbReference>
<accession>A0A848C0U9</accession>
<keyword evidence="1" id="KW-0285">Flavoprotein</keyword>
<dbReference type="InterPro" id="IPR050097">
    <property type="entry name" value="Ferredoxin-NADP_redctase_2"/>
</dbReference>
<dbReference type="PRINTS" id="PR00368">
    <property type="entry name" value="FADPNR"/>
</dbReference>
<dbReference type="KEGG" id="mhw:ACT01_10865"/>
<evidence type="ECO:0000313" key="5">
    <source>
        <dbReference type="EMBL" id="NME28949.1"/>
    </source>
</evidence>
<evidence type="ECO:0000256" key="1">
    <source>
        <dbReference type="ARBA" id="ARBA00022630"/>
    </source>
</evidence>
<dbReference type="PRINTS" id="PR00469">
    <property type="entry name" value="PNDRDTASEII"/>
</dbReference>
<evidence type="ECO:0000313" key="6">
    <source>
        <dbReference type="Proteomes" id="UP000591071"/>
    </source>
</evidence>
<evidence type="ECO:0000256" key="2">
    <source>
        <dbReference type="ARBA" id="ARBA00023002"/>
    </source>
</evidence>
<gene>
    <name evidence="4" type="ORF">ACGTZG_08200</name>
    <name evidence="5" type="ORF">HF872_10010</name>
</gene>
<evidence type="ECO:0000313" key="7">
    <source>
        <dbReference type="Proteomes" id="UP001605989"/>
    </source>
</evidence>
<evidence type="ECO:0000259" key="3">
    <source>
        <dbReference type="Pfam" id="PF07992"/>
    </source>
</evidence>
<keyword evidence="2" id="KW-0560">Oxidoreductase</keyword>
<comment type="caution">
    <text evidence="5">The sequence shown here is derived from an EMBL/GenBank/DDBJ whole genome shotgun (WGS) entry which is preliminary data.</text>
</comment>
<dbReference type="Gene3D" id="3.50.50.60">
    <property type="entry name" value="FAD/NAD(P)-binding domain"/>
    <property type="match status" value="2"/>
</dbReference>
<dbReference type="Proteomes" id="UP001605989">
    <property type="component" value="Unassembled WGS sequence"/>
</dbReference>
<dbReference type="EMBL" id="JABAFG010000017">
    <property type="protein sequence ID" value="NME28949.1"/>
    <property type="molecule type" value="Genomic_DNA"/>
</dbReference>
<keyword evidence="7" id="KW-1185">Reference proteome</keyword>
<dbReference type="SUPFAM" id="SSF51905">
    <property type="entry name" value="FAD/NAD(P)-binding domain"/>
    <property type="match status" value="1"/>
</dbReference>
<protein>
    <submittedName>
        <fullName evidence="5">NAD(P)/FAD-dependent oxidoreductase</fullName>
    </submittedName>
</protein>
<dbReference type="AlphaFoldDB" id="A0A848C0U9"/>